<dbReference type="Pfam" id="PF11738">
    <property type="entry name" value="DUF3298"/>
    <property type="match status" value="1"/>
</dbReference>
<evidence type="ECO:0000313" key="3">
    <source>
        <dbReference type="EMBL" id="SDE80717.1"/>
    </source>
</evidence>
<dbReference type="Proteomes" id="UP000198823">
    <property type="component" value="Unassembled WGS sequence"/>
</dbReference>
<dbReference type="OrthoDB" id="4990at2"/>
<gene>
    <name evidence="3" type="ORF">SAMN04488126_1224</name>
</gene>
<name>A0A1G7FXY8_9BACL</name>
<evidence type="ECO:0000259" key="2">
    <source>
        <dbReference type="Pfam" id="PF11738"/>
    </source>
</evidence>
<dbReference type="InterPro" id="IPR021729">
    <property type="entry name" value="DUF3298"/>
</dbReference>
<sequence length="260" mass="29438">MKTRMKRPGWPAWTLSAMLALTAMLGIAFSQTGKPDGIGENPAIADAAVTKELPETPGLQLQTVTEQTKWYTMDINMVTADHQGVEKPITKWIDEQKDLFEDSVDEYKTLLADGERAQLRLTAEKLPHHGSLYSLLYTSYQYTGGENGTMKIKPFNIDPSEGRIVELADLFDLERDGPVLQKMVKEHLLEQKQLKDKLFNDLLAMALNDPTSWKWAIRNDRLSIYFDEYEVAVGAAGVVRADLPLDEVRDFLKEEYTGRL</sequence>
<accession>A0A1G7FXY8</accession>
<dbReference type="Gene3D" id="3.30.565.40">
    <property type="entry name" value="Fervidobacterium nodosum Rt17-B1 like"/>
    <property type="match status" value="1"/>
</dbReference>
<feature type="chain" id="PRO_5011534678" description="DUF3298 domain-containing protein" evidence="1">
    <location>
        <begin position="31"/>
        <end position="260"/>
    </location>
</feature>
<dbReference type="STRING" id="426756.SAMN04488126_1224"/>
<feature type="domain" description="DUF3298" evidence="2">
    <location>
        <begin position="177"/>
        <end position="245"/>
    </location>
</feature>
<reference evidence="3 4" key="1">
    <citation type="submission" date="2016-10" db="EMBL/GenBank/DDBJ databases">
        <authorList>
            <person name="de Groot N.N."/>
        </authorList>
    </citation>
    <scope>NUCLEOTIDE SEQUENCE [LARGE SCALE GENOMIC DNA]</scope>
    <source>
        <strain evidence="3 4">CGMCC 1.6762</strain>
    </source>
</reference>
<evidence type="ECO:0000256" key="1">
    <source>
        <dbReference type="SAM" id="SignalP"/>
    </source>
</evidence>
<dbReference type="EMBL" id="FNAR01000022">
    <property type="protein sequence ID" value="SDE80717.1"/>
    <property type="molecule type" value="Genomic_DNA"/>
</dbReference>
<dbReference type="AlphaFoldDB" id="A0A1G7FXY8"/>
<dbReference type="InterPro" id="IPR037126">
    <property type="entry name" value="PdaC/RsiV-like_sf"/>
</dbReference>
<dbReference type="Gene3D" id="3.90.640.20">
    <property type="entry name" value="Heat-shock cognate protein, ATPase"/>
    <property type="match status" value="1"/>
</dbReference>
<evidence type="ECO:0000313" key="4">
    <source>
        <dbReference type="Proteomes" id="UP000198823"/>
    </source>
</evidence>
<feature type="signal peptide" evidence="1">
    <location>
        <begin position="1"/>
        <end position="30"/>
    </location>
</feature>
<proteinExistence type="predicted"/>
<dbReference type="RefSeq" id="WP_092098353.1">
    <property type="nucleotide sequence ID" value="NZ_FNAR01000022.1"/>
</dbReference>
<organism evidence="3 4">
    <name type="scientific">Bhargavaea beijingensis</name>
    <dbReference type="NCBI Taxonomy" id="426756"/>
    <lineage>
        <taxon>Bacteria</taxon>
        <taxon>Bacillati</taxon>
        <taxon>Bacillota</taxon>
        <taxon>Bacilli</taxon>
        <taxon>Bacillales</taxon>
        <taxon>Caryophanaceae</taxon>
        <taxon>Bhargavaea</taxon>
    </lineage>
</organism>
<keyword evidence="1" id="KW-0732">Signal</keyword>
<protein>
    <recommendedName>
        <fullName evidence="2">DUF3298 domain-containing protein</fullName>
    </recommendedName>
</protein>